<dbReference type="PROSITE" id="PS51257">
    <property type="entry name" value="PROKAR_LIPOPROTEIN"/>
    <property type="match status" value="1"/>
</dbReference>
<evidence type="ECO:0000313" key="1">
    <source>
        <dbReference type="EMBL" id="TKJ37900.1"/>
    </source>
</evidence>
<accession>A0A532USJ2</accession>
<reference evidence="1 2" key="1">
    <citation type="submission" date="2017-06" db="EMBL/GenBank/DDBJ databases">
        <title>Novel microbial phyla capable of carbon fixation and sulfur reduction in deep-sea sediments.</title>
        <authorList>
            <person name="Huang J."/>
            <person name="Baker B."/>
            <person name="Wang Y."/>
        </authorList>
    </citation>
    <scope>NUCLEOTIDE SEQUENCE [LARGE SCALE GENOMIC DNA]</scope>
    <source>
        <strain evidence="1">B3_TA06</strain>
    </source>
</reference>
<sequence>MKKMLKAAAIVILVLAAALGCKKEPRWLRIYWEGEFRDSIDVTGWEKNEDVVKIDRYYYPWQGEDSISYSFYLPSLDTNIFPPYSYLVVNDRLAGVDPFDVHIESMPYKGAVLTLMRYDSNFKLLPNLVMMPVGVYSAEDTKGLDSIPRNIRLKVDIIPPILSQVSITPEVLSNIVRFRNIRVLEITLTGKDFKDDLSWTRWLCRMRGVRRVTFWVPDGTTEWEEAMIESRLRCLPKLRAVELPGYFIHVTG</sequence>
<proteinExistence type="predicted"/>
<organism evidence="1 2">
    <name type="scientific">candidate division TA06 bacterium B3_TA06</name>
    <dbReference type="NCBI Taxonomy" id="2012487"/>
    <lineage>
        <taxon>Bacteria</taxon>
        <taxon>Bacteria division TA06</taxon>
    </lineage>
</organism>
<gene>
    <name evidence="1" type="ORF">CEE36_10960</name>
</gene>
<comment type="caution">
    <text evidence="1">The sequence shown here is derived from an EMBL/GenBank/DDBJ whole genome shotgun (WGS) entry which is preliminary data.</text>
</comment>
<dbReference type="EMBL" id="NJBO01000030">
    <property type="protein sequence ID" value="TKJ37900.1"/>
    <property type="molecule type" value="Genomic_DNA"/>
</dbReference>
<dbReference type="AlphaFoldDB" id="A0A532USJ2"/>
<protein>
    <submittedName>
        <fullName evidence="1">Uncharacterized protein</fullName>
    </submittedName>
</protein>
<evidence type="ECO:0000313" key="2">
    <source>
        <dbReference type="Proteomes" id="UP000317778"/>
    </source>
</evidence>
<dbReference type="Proteomes" id="UP000317778">
    <property type="component" value="Unassembled WGS sequence"/>
</dbReference>
<name>A0A532USJ2_UNCT6</name>